<keyword evidence="3" id="KW-1134">Transmembrane beta strand</keyword>
<evidence type="ECO:0000256" key="4">
    <source>
        <dbReference type="ARBA" id="ARBA00022692"/>
    </source>
</evidence>
<evidence type="ECO:0000313" key="8">
    <source>
        <dbReference type="EMBL" id="SHO53284.1"/>
    </source>
</evidence>
<comment type="similarity">
    <text evidence="2">Belongs to the OmpP1/FadL family.</text>
</comment>
<proteinExistence type="inferred from homology"/>
<dbReference type="PANTHER" id="PTHR35093:SF8">
    <property type="entry name" value="OUTER MEMBRANE PROTEIN NMB0088-RELATED"/>
    <property type="match status" value="1"/>
</dbReference>
<evidence type="ECO:0000256" key="1">
    <source>
        <dbReference type="ARBA" id="ARBA00004571"/>
    </source>
</evidence>
<evidence type="ECO:0000256" key="6">
    <source>
        <dbReference type="ARBA" id="ARBA00023136"/>
    </source>
</evidence>
<evidence type="ECO:0000256" key="7">
    <source>
        <dbReference type="ARBA" id="ARBA00023237"/>
    </source>
</evidence>
<evidence type="ECO:0000256" key="5">
    <source>
        <dbReference type="ARBA" id="ARBA00022729"/>
    </source>
</evidence>
<evidence type="ECO:0000256" key="3">
    <source>
        <dbReference type="ARBA" id="ARBA00022452"/>
    </source>
</evidence>
<dbReference type="RefSeq" id="WP_084554570.1">
    <property type="nucleotide sequence ID" value="NZ_FRFE01000051.1"/>
</dbReference>
<keyword evidence="9" id="KW-1185">Reference proteome</keyword>
<dbReference type="SUPFAM" id="SSF56935">
    <property type="entry name" value="Porins"/>
    <property type="match status" value="1"/>
</dbReference>
<keyword evidence="6" id="KW-0472">Membrane</keyword>
<reference evidence="8 9" key="1">
    <citation type="submission" date="2016-12" db="EMBL/GenBank/DDBJ databases">
        <authorList>
            <person name="Song W.-J."/>
            <person name="Kurnit D.M."/>
        </authorList>
    </citation>
    <scope>NUCLEOTIDE SEQUENCE [LARGE SCALE GENOMIC DNA]</scope>
    <source>
        <strain evidence="8 9">DSM 18488</strain>
    </source>
</reference>
<dbReference type="Proteomes" id="UP000184603">
    <property type="component" value="Unassembled WGS sequence"/>
</dbReference>
<dbReference type="InterPro" id="IPR005017">
    <property type="entry name" value="OMPP1/FadL/TodX"/>
</dbReference>
<evidence type="ECO:0000256" key="2">
    <source>
        <dbReference type="ARBA" id="ARBA00008163"/>
    </source>
</evidence>
<dbReference type="STRING" id="1121416.SAMN02745220_05041"/>
<comment type="subcellular location">
    <subcellularLocation>
        <location evidence="1">Cell outer membrane</location>
        <topology evidence="1">Multi-pass membrane protein</topology>
    </subcellularLocation>
</comment>
<dbReference type="Pfam" id="PF03349">
    <property type="entry name" value="Toluene_X"/>
    <property type="match status" value="1"/>
</dbReference>
<accession>A0A1M7YL11</accession>
<protein>
    <submittedName>
        <fullName evidence="8">Long-chain fatty acid transport protein</fullName>
    </submittedName>
</protein>
<keyword evidence="5" id="KW-0732">Signal</keyword>
<sequence>MNRIIQGGLLGGMALVLAAHDGLAGGLYLYEIGSPDVGLAAAGYAARAQDASTAFTNPAGMTKLDRPALMAGAQPLYLHMSFDPDGNTSHVADTLPGGGQAADGDSSMWMPAGGMFYVHPVNDQLRLGFALTGNFGLSLDYEDDWVGRYYAQEATLQAMTIQPAVAWKVNDQFSVGAGIGILYGIFEDKMAVNNTDPLLGDGRLKLEDNEWGVQVNLGLLYEPLPGTRFGLTYLSQADLDFSDTPEFTNLGPGLTTILTNRGLLDAAIDLGVKVPQAVMFSAYHELNDRLAIMANLGWQDWSQFGKVDVSVDSINSPSFTTDLDYDDTWHVAFGAQYRLSPLWLLTGGVAYDSAMMDEDQIVPSLPVGETWRFGFGSRYEWSENWTIGAAYELAWIGDLDMDVERGPLAGRVSGSYDNTAIHAICLNAEYRF</sequence>
<dbReference type="OrthoDB" id="9922at2"/>
<evidence type="ECO:0000313" key="9">
    <source>
        <dbReference type="Proteomes" id="UP000184603"/>
    </source>
</evidence>
<gene>
    <name evidence="8" type="ORF">SAMN02745220_05041</name>
</gene>
<dbReference type="GO" id="GO:0009279">
    <property type="term" value="C:cell outer membrane"/>
    <property type="evidence" value="ECO:0007669"/>
    <property type="project" value="UniProtKB-SubCell"/>
</dbReference>
<dbReference type="GO" id="GO:0015483">
    <property type="term" value="F:long-chain fatty acid transporting porin activity"/>
    <property type="evidence" value="ECO:0007669"/>
    <property type="project" value="TreeGrafter"/>
</dbReference>
<organism evidence="8 9">
    <name type="scientific">Desulfopila aestuarii DSM 18488</name>
    <dbReference type="NCBI Taxonomy" id="1121416"/>
    <lineage>
        <taxon>Bacteria</taxon>
        <taxon>Pseudomonadati</taxon>
        <taxon>Thermodesulfobacteriota</taxon>
        <taxon>Desulfobulbia</taxon>
        <taxon>Desulfobulbales</taxon>
        <taxon>Desulfocapsaceae</taxon>
        <taxon>Desulfopila</taxon>
    </lineage>
</organism>
<dbReference type="AlphaFoldDB" id="A0A1M7YL11"/>
<dbReference type="EMBL" id="FRFE01000051">
    <property type="protein sequence ID" value="SHO53284.1"/>
    <property type="molecule type" value="Genomic_DNA"/>
</dbReference>
<keyword evidence="4" id="KW-0812">Transmembrane</keyword>
<name>A0A1M7YL11_9BACT</name>
<keyword evidence="7" id="KW-0998">Cell outer membrane</keyword>
<dbReference type="PANTHER" id="PTHR35093">
    <property type="entry name" value="OUTER MEMBRANE PROTEIN NMB0088-RELATED"/>
    <property type="match status" value="1"/>
</dbReference>
<dbReference type="Gene3D" id="2.40.160.60">
    <property type="entry name" value="Outer membrane protein transport protein (OMPP1/FadL/TodX)"/>
    <property type="match status" value="1"/>
</dbReference>